<sequence length="202" mass="22250">MFIALGISWAGLVIGTRAQYASLRPHYDDNESASFPQRQAGVAAQGQMVYEDLGCVSCHTQQVRRAGIGSDKARGWGDRQSVARDFLYDSRPQLGNARIGPDLSNYAARAKDSGMTPDRLYAYLYNGHNGMPAYPFLFEKRPIIGERDAHALNVKLPAGFEIAPTRRAEQLVAYLLSLNHTYEFSEAQPVVHGTAEGEGETK</sequence>
<keyword evidence="3 4" id="KW-0408">Iron</keyword>
<dbReference type="Gene3D" id="1.10.760.10">
    <property type="entry name" value="Cytochrome c-like domain"/>
    <property type="match status" value="1"/>
</dbReference>
<gene>
    <name evidence="6" type="ORF">K0B96_04070</name>
</gene>
<dbReference type="RefSeq" id="WP_220164141.1">
    <property type="nucleotide sequence ID" value="NZ_CP080507.1"/>
</dbReference>
<proteinExistence type="predicted"/>
<name>A0A8F9TXR7_9BACT</name>
<feature type="domain" description="Cytochrome c" evidence="5">
    <location>
        <begin position="41"/>
        <end position="179"/>
    </location>
</feature>
<reference evidence="6" key="1">
    <citation type="submission" date="2021-08" db="EMBL/GenBank/DDBJ databases">
        <title>Genome of a novel bacterium of the phylum Verrucomicrobia, Oleiharenicola sp. KSB-15.</title>
        <authorList>
            <person name="Chung J.-H."/>
            <person name="Ahn J.-H."/>
            <person name="Yoon Y."/>
            <person name="Kim D.-Y."/>
            <person name="An S.-H."/>
            <person name="Park I."/>
            <person name="Yeon J."/>
        </authorList>
    </citation>
    <scope>NUCLEOTIDE SEQUENCE</scope>
    <source>
        <strain evidence="6">KSB-15</strain>
    </source>
</reference>
<accession>A0A8F9TXR7</accession>
<organism evidence="6 7">
    <name type="scientific">Horticoccus luteus</name>
    <dbReference type="NCBI Taxonomy" id="2862869"/>
    <lineage>
        <taxon>Bacteria</taxon>
        <taxon>Pseudomonadati</taxon>
        <taxon>Verrucomicrobiota</taxon>
        <taxon>Opitutia</taxon>
        <taxon>Opitutales</taxon>
        <taxon>Opitutaceae</taxon>
        <taxon>Horticoccus</taxon>
    </lineage>
</organism>
<evidence type="ECO:0000256" key="2">
    <source>
        <dbReference type="ARBA" id="ARBA00022723"/>
    </source>
</evidence>
<dbReference type="GO" id="GO:0020037">
    <property type="term" value="F:heme binding"/>
    <property type="evidence" value="ECO:0007669"/>
    <property type="project" value="InterPro"/>
</dbReference>
<dbReference type="AlphaFoldDB" id="A0A8F9TXR7"/>
<dbReference type="KEGG" id="ole:K0B96_04070"/>
<dbReference type="InterPro" id="IPR003468">
    <property type="entry name" value="Cyt_c_oxidase_monohaem-su/FixO"/>
</dbReference>
<dbReference type="GO" id="GO:0046872">
    <property type="term" value="F:metal ion binding"/>
    <property type="evidence" value="ECO:0007669"/>
    <property type="project" value="UniProtKB-KW"/>
</dbReference>
<dbReference type="EMBL" id="CP080507">
    <property type="protein sequence ID" value="QYM79804.1"/>
    <property type="molecule type" value="Genomic_DNA"/>
</dbReference>
<dbReference type="Pfam" id="PF02433">
    <property type="entry name" value="FixO"/>
    <property type="match status" value="1"/>
</dbReference>
<evidence type="ECO:0000256" key="3">
    <source>
        <dbReference type="ARBA" id="ARBA00023004"/>
    </source>
</evidence>
<evidence type="ECO:0000256" key="1">
    <source>
        <dbReference type="ARBA" id="ARBA00022617"/>
    </source>
</evidence>
<dbReference type="InterPro" id="IPR009056">
    <property type="entry name" value="Cyt_c-like_dom"/>
</dbReference>
<dbReference type="PROSITE" id="PS51007">
    <property type="entry name" value="CYTC"/>
    <property type="match status" value="1"/>
</dbReference>
<keyword evidence="7" id="KW-1185">Reference proteome</keyword>
<keyword evidence="2 4" id="KW-0479">Metal-binding</keyword>
<evidence type="ECO:0000313" key="7">
    <source>
        <dbReference type="Proteomes" id="UP000825051"/>
    </source>
</evidence>
<dbReference type="SUPFAM" id="SSF46626">
    <property type="entry name" value="Cytochrome c"/>
    <property type="match status" value="1"/>
</dbReference>
<evidence type="ECO:0000313" key="6">
    <source>
        <dbReference type="EMBL" id="QYM79804.1"/>
    </source>
</evidence>
<dbReference type="GO" id="GO:0009055">
    <property type="term" value="F:electron transfer activity"/>
    <property type="evidence" value="ECO:0007669"/>
    <property type="project" value="InterPro"/>
</dbReference>
<protein>
    <submittedName>
        <fullName evidence="6">Cbb3-type cytochrome c oxidase subunit II</fullName>
    </submittedName>
</protein>
<dbReference type="Proteomes" id="UP000825051">
    <property type="component" value="Chromosome"/>
</dbReference>
<dbReference type="InterPro" id="IPR036909">
    <property type="entry name" value="Cyt_c-like_dom_sf"/>
</dbReference>
<evidence type="ECO:0000256" key="4">
    <source>
        <dbReference type="PROSITE-ProRule" id="PRU00433"/>
    </source>
</evidence>
<evidence type="ECO:0000259" key="5">
    <source>
        <dbReference type="PROSITE" id="PS51007"/>
    </source>
</evidence>
<keyword evidence="1 4" id="KW-0349">Heme</keyword>